<gene>
    <name evidence="1" type="ORF">Pyn_28306</name>
</gene>
<dbReference type="AlphaFoldDB" id="A0A314XFC1"/>
<evidence type="ECO:0000313" key="1">
    <source>
        <dbReference type="EMBL" id="PQP92094.1"/>
    </source>
</evidence>
<keyword evidence="2" id="KW-1185">Reference proteome</keyword>
<dbReference type="Proteomes" id="UP000250321">
    <property type="component" value="Unassembled WGS sequence"/>
</dbReference>
<accession>A0A314XFC1</accession>
<name>A0A314XFC1_PRUYE</name>
<dbReference type="EMBL" id="PJQY01002615">
    <property type="protein sequence ID" value="PQP92094.1"/>
    <property type="molecule type" value="Genomic_DNA"/>
</dbReference>
<organism evidence="1 2">
    <name type="scientific">Prunus yedoensis var. nudiflora</name>
    <dbReference type="NCBI Taxonomy" id="2094558"/>
    <lineage>
        <taxon>Eukaryota</taxon>
        <taxon>Viridiplantae</taxon>
        <taxon>Streptophyta</taxon>
        <taxon>Embryophyta</taxon>
        <taxon>Tracheophyta</taxon>
        <taxon>Spermatophyta</taxon>
        <taxon>Magnoliopsida</taxon>
        <taxon>eudicotyledons</taxon>
        <taxon>Gunneridae</taxon>
        <taxon>Pentapetalae</taxon>
        <taxon>rosids</taxon>
        <taxon>fabids</taxon>
        <taxon>Rosales</taxon>
        <taxon>Rosaceae</taxon>
        <taxon>Amygdaloideae</taxon>
        <taxon>Amygdaleae</taxon>
        <taxon>Prunus</taxon>
    </lineage>
</organism>
<protein>
    <submittedName>
        <fullName evidence="1">Uncharacterized protein</fullName>
    </submittedName>
</protein>
<comment type="caution">
    <text evidence="1">The sequence shown here is derived from an EMBL/GenBank/DDBJ whole genome shotgun (WGS) entry which is preliminary data.</text>
</comment>
<sequence>MALKFYWKWYSNISRSNRDVSKFVALLLKSRQVGVGTDLAPLETLRHRLGMHERVASSYSVV</sequence>
<reference evidence="1 2" key="1">
    <citation type="submission" date="2018-02" db="EMBL/GenBank/DDBJ databases">
        <title>Draft genome of wild Prunus yedoensis var. nudiflora.</title>
        <authorList>
            <person name="Baek S."/>
            <person name="Kim J.-H."/>
            <person name="Choi K."/>
            <person name="Kim G.-B."/>
            <person name="Cho A."/>
            <person name="Jang H."/>
            <person name="Shin C.-H."/>
            <person name="Yu H.-J."/>
            <person name="Mun J.-H."/>
        </authorList>
    </citation>
    <scope>NUCLEOTIDE SEQUENCE [LARGE SCALE GENOMIC DNA]</scope>
    <source>
        <strain evidence="2">cv. Jeju island</strain>
        <tissue evidence="1">Leaf</tissue>
    </source>
</reference>
<evidence type="ECO:0000313" key="2">
    <source>
        <dbReference type="Proteomes" id="UP000250321"/>
    </source>
</evidence>
<proteinExistence type="predicted"/>